<evidence type="ECO:0000313" key="4">
    <source>
        <dbReference type="EMBL" id="HBU51557.1"/>
    </source>
</evidence>
<evidence type="ECO:0000313" key="5">
    <source>
        <dbReference type="Proteomes" id="UP000056090"/>
    </source>
</evidence>
<evidence type="ECO:0000313" key="3">
    <source>
        <dbReference type="EMBL" id="HAW75507.1"/>
    </source>
</evidence>
<dbReference type="Proteomes" id="UP000264779">
    <property type="component" value="Unassembled WGS sequence"/>
</dbReference>
<sequence>MGNKNTPPGFVERRSTPRTQTPLFKVMLTLNVIGWVSLVVALILFHFARPDFISGVQSYWGVEGKNSWSPEYVRAMLGVLQLGLGVSLVSIVIRARRSRRRGDTFGSNLIVLAVIAAVSLITIVTTFDVFK</sequence>
<reference evidence="2 5" key="1">
    <citation type="submission" date="2014-06" db="EMBL/GenBank/DDBJ databases">
        <title>Genomes of Alteromonas australica, a world apart.</title>
        <authorList>
            <person name="Gonzaga A."/>
            <person name="Lopez-Perez M."/>
            <person name="Rodriguez-Valera F."/>
        </authorList>
    </citation>
    <scope>NUCLEOTIDE SEQUENCE [LARGE SCALE GENOMIC DNA]</scope>
    <source>
        <strain evidence="2 5">H 17</strain>
    </source>
</reference>
<keyword evidence="1" id="KW-0812">Transmembrane</keyword>
<proteinExistence type="predicted"/>
<dbReference type="AlphaFoldDB" id="A0A075NY01"/>
<dbReference type="RefSeq" id="WP_044056648.1">
    <property type="nucleotide sequence ID" value="NZ_CAJXAX010000036.1"/>
</dbReference>
<protein>
    <submittedName>
        <fullName evidence="2">Uncharacterized protein</fullName>
    </submittedName>
</protein>
<evidence type="ECO:0000313" key="2">
    <source>
        <dbReference type="EMBL" id="AIF98461.1"/>
    </source>
</evidence>
<dbReference type="OrthoDB" id="6240672at2"/>
<dbReference type="Proteomes" id="UP000263517">
    <property type="component" value="Unassembled WGS sequence"/>
</dbReference>
<dbReference type="Proteomes" id="UP000056090">
    <property type="component" value="Chromosome"/>
</dbReference>
<evidence type="ECO:0000256" key="1">
    <source>
        <dbReference type="SAM" id="Phobius"/>
    </source>
</evidence>
<feature type="transmembrane region" description="Helical" evidence="1">
    <location>
        <begin position="105"/>
        <end position="127"/>
    </location>
</feature>
<keyword evidence="5" id="KW-1185">Reference proteome</keyword>
<name>A0A075NY01_9ALTE</name>
<reference evidence="6 7" key="2">
    <citation type="journal article" date="2018" name="Nat. Biotechnol.">
        <title>A standardized bacterial taxonomy based on genome phylogeny substantially revises the tree of life.</title>
        <authorList>
            <person name="Parks D.H."/>
            <person name="Chuvochina M."/>
            <person name="Waite D.W."/>
            <person name="Rinke C."/>
            <person name="Skarshewski A."/>
            <person name="Chaumeil P.A."/>
            <person name="Hugenholtz P."/>
        </authorList>
    </citation>
    <scope>NUCLEOTIDE SEQUENCE [LARGE SCALE GENOMIC DNA]</scope>
    <source>
        <strain evidence="4">UBA11621</strain>
        <strain evidence="3">UBA11978</strain>
    </source>
</reference>
<dbReference type="GeneID" id="78254662"/>
<dbReference type="eggNOG" id="ENOG50332DZ">
    <property type="taxonomic scope" value="Bacteria"/>
</dbReference>
<dbReference type="KEGG" id="aaus:EP12_07110"/>
<feature type="transmembrane region" description="Helical" evidence="1">
    <location>
        <begin position="72"/>
        <end position="93"/>
    </location>
</feature>
<evidence type="ECO:0000313" key="7">
    <source>
        <dbReference type="Proteomes" id="UP000264779"/>
    </source>
</evidence>
<dbReference type="PATRIC" id="fig|589873.4.peg.1548"/>
<keyword evidence="1" id="KW-0472">Membrane</keyword>
<dbReference type="EMBL" id="DNAN01000250">
    <property type="protein sequence ID" value="HAW75507.1"/>
    <property type="molecule type" value="Genomic_DNA"/>
</dbReference>
<dbReference type="EMBL" id="DONK01000141">
    <property type="protein sequence ID" value="HBU51557.1"/>
    <property type="molecule type" value="Genomic_DNA"/>
</dbReference>
<gene>
    <name evidence="3" type="ORF">DCW74_07215</name>
    <name evidence="4" type="ORF">DEB45_09885</name>
    <name evidence="2" type="ORF">EP13_07010</name>
</gene>
<evidence type="ECO:0000313" key="6">
    <source>
        <dbReference type="Proteomes" id="UP000263517"/>
    </source>
</evidence>
<dbReference type="KEGG" id="aal:EP13_07010"/>
<organism evidence="2 5">
    <name type="scientific">Alteromonas australica</name>
    <dbReference type="NCBI Taxonomy" id="589873"/>
    <lineage>
        <taxon>Bacteria</taxon>
        <taxon>Pseudomonadati</taxon>
        <taxon>Pseudomonadota</taxon>
        <taxon>Gammaproteobacteria</taxon>
        <taxon>Alteromonadales</taxon>
        <taxon>Alteromonadaceae</taxon>
        <taxon>Alteromonas/Salinimonas group</taxon>
        <taxon>Alteromonas</taxon>
    </lineage>
</organism>
<dbReference type="EMBL" id="CP008849">
    <property type="protein sequence ID" value="AIF98461.1"/>
    <property type="molecule type" value="Genomic_DNA"/>
</dbReference>
<keyword evidence="1" id="KW-1133">Transmembrane helix</keyword>
<feature type="transmembrane region" description="Helical" evidence="1">
    <location>
        <begin position="23"/>
        <end position="48"/>
    </location>
</feature>
<accession>A0A075NY01</accession>